<name>A0ABN2L845_9ACTN</name>
<sequence length="94" mass="10167">MLCTAAPADALNRAFFEVTKDAEDLSATRGACADPYFMDVVALGALSHRVRHEIFGALAHWPPISLIDHPTIPTGRKPILTTPNFDRLSAHAAD</sequence>
<evidence type="ECO:0000313" key="2">
    <source>
        <dbReference type="Proteomes" id="UP001500655"/>
    </source>
</evidence>
<proteinExistence type="predicted"/>
<dbReference type="EMBL" id="BAAALS010000065">
    <property type="protein sequence ID" value="GAA1778729.1"/>
    <property type="molecule type" value="Genomic_DNA"/>
</dbReference>
<keyword evidence="2" id="KW-1185">Reference proteome</keyword>
<gene>
    <name evidence="1" type="ORF">GCM10009681_56870</name>
</gene>
<comment type="caution">
    <text evidence="1">The sequence shown here is derived from an EMBL/GenBank/DDBJ whole genome shotgun (WGS) entry which is preliminary data.</text>
</comment>
<evidence type="ECO:0000313" key="1">
    <source>
        <dbReference type="EMBL" id="GAA1778729.1"/>
    </source>
</evidence>
<protein>
    <submittedName>
        <fullName evidence="1">Uncharacterized protein</fullName>
    </submittedName>
</protein>
<organism evidence="1 2">
    <name type="scientific">Luedemannella helvata</name>
    <dbReference type="NCBI Taxonomy" id="349315"/>
    <lineage>
        <taxon>Bacteria</taxon>
        <taxon>Bacillati</taxon>
        <taxon>Actinomycetota</taxon>
        <taxon>Actinomycetes</taxon>
        <taxon>Micromonosporales</taxon>
        <taxon>Micromonosporaceae</taxon>
        <taxon>Luedemannella</taxon>
    </lineage>
</organism>
<accession>A0ABN2L845</accession>
<reference evidence="1 2" key="1">
    <citation type="journal article" date="2019" name="Int. J. Syst. Evol. Microbiol.">
        <title>The Global Catalogue of Microorganisms (GCM) 10K type strain sequencing project: providing services to taxonomists for standard genome sequencing and annotation.</title>
        <authorList>
            <consortium name="The Broad Institute Genomics Platform"/>
            <consortium name="The Broad Institute Genome Sequencing Center for Infectious Disease"/>
            <person name="Wu L."/>
            <person name="Ma J."/>
        </authorList>
    </citation>
    <scope>NUCLEOTIDE SEQUENCE [LARGE SCALE GENOMIC DNA]</scope>
    <source>
        <strain evidence="1 2">JCM 13249</strain>
    </source>
</reference>
<dbReference type="Proteomes" id="UP001500655">
    <property type="component" value="Unassembled WGS sequence"/>
</dbReference>